<reference evidence="2" key="1">
    <citation type="submission" date="2021-02" db="EMBL/GenBank/DDBJ databases">
        <authorList>
            <person name="Nowell W R."/>
        </authorList>
    </citation>
    <scope>NUCLEOTIDE SEQUENCE</scope>
</reference>
<feature type="signal peptide" evidence="1">
    <location>
        <begin position="1"/>
        <end position="16"/>
    </location>
</feature>
<name>A0A814V2Y1_9BILA</name>
<dbReference type="Proteomes" id="UP000663855">
    <property type="component" value="Unassembled WGS sequence"/>
</dbReference>
<evidence type="ECO:0000313" key="3">
    <source>
        <dbReference type="Proteomes" id="UP000663855"/>
    </source>
</evidence>
<dbReference type="EMBL" id="CAJNOV010004628">
    <property type="protein sequence ID" value="CAF1182323.1"/>
    <property type="molecule type" value="Genomic_DNA"/>
</dbReference>
<comment type="caution">
    <text evidence="2">The sequence shown here is derived from an EMBL/GenBank/DDBJ whole genome shotgun (WGS) entry which is preliminary data.</text>
</comment>
<protein>
    <submittedName>
        <fullName evidence="2">Uncharacterized protein</fullName>
    </submittedName>
</protein>
<gene>
    <name evidence="2" type="ORF">CJN711_LOCUS11081</name>
</gene>
<evidence type="ECO:0000313" key="2">
    <source>
        <dbReference type="EMBL" id="CAF1182323.1"/>
    </source>
</evidence>
<organism evidence="2 3">
    <name type="scientific">Rotaria magnacalcarata</name>
    <dbReference type="NCBI Taxonomy" id="392030"/>
    <lineage>
        <taxon>Eukaryota</taxon>
        <taxon>Metazoa</taxon>
        <taxon>Spiralia</taxon>
        <taxon>Gnathifera</taxon>
        <taxon>Rotifera</taxon>
        <taxon>Eurotatoria</taxon>
        <taxon>Bdelloidea</taxon>
        <taxon>Philodinida</taxon>
        <taxon>Philodinidae</taxon>
        <taxon>Rotaria</taxon>
    </lineage>
</organism>
<accession>A0A814V2Y1</accession>
<proteinExistence type="predicted"/>
<sequence>MIHLILLAFYIHSCQADLECSSRSYCIPRPTDVPCSANYDCECYSMAIGGQICANSQIPCSNLTSCNPDGVTCSESNTICVTNTRCQRPVCYPIVMADSQTQCPPPEPITTTETPLPPQCWNYTLNTDGTRHVNSSSGPKCDPNEFAYLAKWVRFSGAAGTLLATSMIPPNHCGAYYTGYYTGLMPTQRGDTVTGKVCYNWNTNTCYMSNMISVTNCKDFFVYALVASPNCSGRYCTI</sequence>
<keyword evidence="1" id="KW-0732">Signal</keyword>
<feature type="chain" id="PRO_5032676625" evidence="1">
    <location>
        <begin position="17"/>
        <end position="238"/>
    </location>
</feature>
<dbReference type="AlphaFoldDB" id="A0A814V2Y1"/>
<evidence type="ECO:0000256" key="1">
    <source>
        <dbReference type="SAM" id="SignalP"/>
    </source>
</evidence>